<dbReference type="CDD" id="cd01310">
    <property type="entry name" value="TatD_DNAse"/>
    <property type="match status" value="1"/>
</dbReference>
<feature type="binding site" evidence="1">
    <location>
        <position position="11"/>
    </location>
    <ligand>
        <name>a divalent metal cation</name>
        <dbReference type="ChEBI" id="CHEBI:60240"/>
        <label>1</label>
    </ligand>
</feature>
<proteinExistence type="predicted"/>
<evidence type="ECO:0008006" key="4">
    <source>
        <dbReference type="Google" id="ProtNLM"/>
    </source>
</evidence>
<dbReference type="GO" id="GO:0016788">
    <property type="term" value="F:hydrolase activity, acting on ester bonds"/>
    <property type="evidence" value="ECO:0007669"/>
    <property type="project" value="InterPro"/>
</dbReference>
<dbReference type="Pfam" id="PF01026">
    <property type="entry name" value="TatD_DNase"/>
    <property type="match status" value="1"/>
</dbReference>
<dbReference type="InterPro" id="IPR001130">
    <property type="entry name" value="TatD-like"/>
</dbReference>
<feature type="binding site" evidence="1">
    <location>
        <position position="214"/>
    </location>
    <ligand>
        <name>a divalent metal cation</name>
        <dbReference type="ChEBI" id="CHEBI:60240"/>
        <label>1</label>
    </ligand>
</feature>
<dbReference type="Proteomes" id="UP000243579">
    <property type="component" value="Unassembled WGS sequence"/>
</dbReference>
<name>A0A1V9Z8P6_ACHHY</name>
<dbReference type="Gene3D" id="3.20.20.140">
    <property type="entry name" value="Metal-dependent hydrolases"/>
    <property type="match status" value="1"/>
</dbReference>
<reference evidence="2 3" key="1">
    <citation type="journal article" date="2014" name="Genome Biol. Evol.">
        <title>The secreted proteins of Achlya hypogyna and Thraustotheca clavata identify the ancestral oomycete secretome and reveal gene acquisitions by horizontal gene transfer.</title>
        <authorList>
            <person name="Misner I."/>
            <person name="Blouin N."/>
            <person name="Leonard G."/>
            <person name="Richards T.A."/>
            <person name="Lane C.E."/>
        </authorList>
    </citation>
    <scope>NUCLEOTIDE SEQUENCE [LARGE SCALE GENOMIC DNA]</scope>
    <source>
        <strain evidence="2 3">ATCC 48635</strain>
    </source>
</reference>
<feature type="binding site" evidence="1">
    <location>
        <position position="101"/>
    </location>
    <ligand>
        <name>a divalent metal cation</name>
        <dbReference type="ChEBI" id="CHEBI:60240"/>
        <label>1</label>
    </ligand>
</feature>
<feature type="binding site" evidence="1">
    <location>
        <position position="139"/>
    </location>
    <ligand>
        <name>a divalent metal cation</name>
        <dbReference type="ChEBI" id="CHEBI:60240"/>
        <label>2</label>
    </ligand>
</feature>
<dbReference type="OrthoDB" id="6079689at2759"/>
<feature type="binding site" evidence="1">
    <location>
        <position position="163"/>
    </location>
    <ligand>
        <name>a divalent metal cation</name>
        <dbReference type="ChEBI" id="CHEBI:60240"/>
        <label>2</label>
    </ligand>
</feature>
<organism evidence="2 3">
    <name type="scientific">Achlya hypogyna</name>
    <name type="common">Oomycete</name>
    <name type="synonym">Protoachlya hypogyna</name>
    <dbReference type="NCBI Taxonomy" id="1202772"/>
    <lineage>
        <taxon>Eukaryota</taxon>
        <taxon>Sar</taxon>
        <taxon>Stramenopiles</taxon>
        <taxon>Oomycota</taxon>
        <taxon>Saprolegniomycetes</taxon>
        <taxon>Saprolegniales</taxon>
        <taxon>Achlyaceae</taxon>
        <taxon>Achlya</taxon>
    </lineage>
</organism>
<evidence type="ECO:0000256" key="1">
    <source>
        <dbReference type="PIRSR" id="PIRSR005902-1"/>
    </source>
</evidence>
<accession>A0A1V9Z8P6</accession>
<keyword evidence="1" id="KW-0479">Metal-binding</keyword>
<dbReference type="AlphaFoldDB" id="A0A1V9Z8P6"/>
<dbReference type="EMBL" id="JNBR01000367">
    <property type="protein sequence ID" value="OQR94277.1"/>
    <property type="molecule type" value="Genomic_DNA"/>
</dbReference>
<evidence type="ECO:0000313" key="2">
    <source>
        <dbReference type="EMBL" id="OQR94277.1"/>
    </source>
</evidence>
<dbReference type="PANTHER" id="PTHR47176:SF1">
    <property type="entry name" value="OS04G0577500 PROTEIN"/>
    <property type="match status" value="1"/>
</dbReference>
<dbReference type="SUPFAM" id="SSF51556">
    <property type="entry name" value="Metallo-dependent hydrolases"/>
    <property type="match status" value="1"/>
</dbReference>
<dbReference type="InterPro" id="IPR032466">
    <property type="entry name" value="Metal_Hydrolase"/>
</dbReference>
<gene>
    <name evidence="2" type="ORF">ACHHYP_01537</name>
</gene>
<keyword evidence="3" id="KW-1185">Reference proteome</keyword>
<comment type="caution">
    <text evidence="2">The sequence shown here is derived from an EMBL/GenBank/DDBJ whole genome shotgun (WGS) entry which is preliminary data.</text>
</comment>
<dbReference type="GO" id="GO:0046872">
    <property type="term" value="F:metal ion binding"/>
    <property type="evidence" value="ECO:0007669"/>
    <property type="project" value="UniProtKB-KW"/>
</dbReference>
<evidence type="ECO:0000313" key="3">
    <source>
        <dbReference type="Proteomes" id="UP000243579"/>
    </source>
</evidence>
<sequence>MLRTGAWVDAHCHLQDPRLRARARDILARATREGVVAISSCACTETEWADWPAFLAEVETPPVQLLPAFGVHPWYAGDVSPTYLSTLEDTLKLYPNASVGEIGLCKSKRGAAVPMTIQEARFREQLQLAGRLKRPVVVHCVGAYGKVLDIVNAASLARPVVLHSFSGAAEMVHSFCRLRGACVYFSINTKMFTHDKALKMLQVIPLDRLLLETDAPDQLPPQHLPGVTTNEPMLLPSAAAALATTLGISSKELAERTTANAFRAYGVETMQ</sequence>
<dbReference type="PANTHER" id="PTHR47176">
    <property type="entry name" value="OSJNBA0020J04.13 PROTEIN"/>
    <property type="match status" value="1"/>
</dbReference>
<dbReference type="PIRSF" id="PIRSF005902">
    <property type="entry name" value="DNase_TatD"/>
    <property type="match status" value="1"/>
</dbReference>
<feature type="binding site" evidence="1">
    <location>
        <position position="13"/>
    </location>
    <ligand>
        <name>a divalent metal cation</name>
        <dbReference type="ChEBI" id="CHEBI:60240"/>
        <label>1</label>
    </ligand>
</feature>
<protein>
    <recommendedName>
        <fullName evidence="4">TatD related DNase</fullName>
    </recommendedName>
</protein>